<dbReference type="Proteomes" id="UP000009097">
    <property type="component" value="Unassembled WGS sequence"/>
</dbReference>
<sequence length="33" mass="3392">MPIHQISIPLSVVPCSQVSGSLLSTASSPTQLL</sequence>
<name>A0A0J9UW10_FUSO4</name>
<dbReference type="GeneID" id="28959876"/>
<reference evidence="1" key="1">
    <citation type="submission" date="2007-04" db="EMBL/GenBank/DDBJ databases">
        <authorList>
            <consortium name="The Broad Institute Genome Sequencing Platform"/>
            <person name="Birren B."/>
            <person name="Lander E."/>
            <person name="Galagan J."/>
            <person name="Nusbaum C."/>
            <person name="Devon K."/>
            <person name="Ma L.-J."/>
            <person name="Jaffe D."/>
            <person name="Butler J."/>
            <person name="Alvarez P."/>
            <person name="Gnerre S."/>
            <person name="Grabherr M."/>
            <person name="Kleber M."/>
            <person name="Mauceli E."/>
            <person name="Brockman W."/>
            <person name="MacCallum I.A."/>
            <person name="Young S."/>
            <person name="LaButti K."/>
            <person name="DeCaprio D."/>
            <person name="Crawford M."/>
            <person name="Koehrsen M."/>
            <person name="Engels R."/>
            <person name="Montgomery P."/>
            <person name="Pearson M."/>
            <person name="Howarth C."/>
            <person name="Larson L."/>
            <person name="White J."/>
            <person name="O'Leary S."/>
            <person name="Kodira C."/>
            <person name="Zeng Q."/>
            <person name="Yandava C."/>
            <person name="Alvarado L."/>
            <person name="Kistler C."/>
            <person name="Shim W.-B."/>
            <person name="Kang S."/>
            <person name="Woloshuk C."/>
        </authorList>
    </citation>
    <scope>NUCLEOTIDE SEQUENCE</scope>
    <source>
        <strain evidence="1">4287</strain>
    </source>
</reference>
<organism evidence="1 2">
    <name type="scientific">Fusarium oxysporum f. sp. lycopersici (strain 4287 / CBS 123668 / FGSC 9935 / NRRL 34936)</name>
    <name type="common">Fusarium vascular wilt of tomato</name>
    <dbReference type="NCBI Taxonomy" id="426428"/>
    <lineage>
        <taxon>Eukaryota</taxon>
        <taxon>Fungi</taxon>
        <taxon>Dikarya</taxon>
        <taxon>Ascomycota</taxon>
        <taxon>Pezizomycotina</taxon>
        <taxon>Sordariomycetes</taxon>
        <taxon>Hypocreomycetidae</taxon>
        <taxon>Hypocreales</taxon>
        <taxon>Nectriaceae</taxon>
        <taxon>Fusarium</taxon>
        <taxon>Fusarium oxysporum species complex</taxon>
    </lineage>
</organism>
<accession>A0A0J9UW10</accession>
<dbReference type="KEGG" id="fox:FOXG_19170"/>
<dbReference type="EMBL" id="DS231701">
    <property type="protein sequence ID" value="KNB03624.1"/>
    <property type="molecule type" value="Genomic_DNA"/>
</dbReference>
<protein>
    <submittedName>
        <fullName evidence="1">Uncharacterized protein</fullName>
    </submittedName>
</protein>
<reference evidence="1" key="2">
    <citation type="journal article" date="2010" name="Nature">
        <title>Comparative genomics reveals mobile pathogenicity chromosomes in Fusarium.</title>
        <authorList>
            <person name="Ma L.J."/>
            <person name="van der Does H.C."/>
            <person name="Borkovich K.A."/>
            <person name="Coleman J.J."/>
            <person name="Daboussi M.J."/>
            <person name="Di Pietro A."/>
            <person name="Dufresne M."/>
            <person name="Freitag M."/>
            <person name="Grabherr M."/>
            <person name="Henrissat B."/>
            <person name="Houterman P.M."/>
            <person name="Kang S."/>
            <person name="Shim W.B."/>
            <person name="Woloshuk C."/>
            <person name="Xie X."/>
            <person name="Xu J.R."/>
            <person name="Antoniw J."/>
            <person name="Baker S.E."/>
            <person name="Bluhm B.H."/>
            <person name="Breakspear A."/>
            <person name="Brown D.W."/>
            <person name="Butchko R.A."/>
            <person name="Chapman S."/>
            <person name="Coulson R."/>
            <person name="Coutinho P.M."/>
            <person name="Danchin E.G."/>
            <person name="Diener A."/>
            <person name="Gale L.R."/>
            <person name="Gardiner D.M."/>
            <person name="Goff S."/>
            <person name="Hammond-Kosack K.E."/>
            <person name="Hilburn K."/>
            <person name="Hua-Van A."/>
            <person name="Jonkers W."/>
            <person name="Kazan K."/>
            <person name="Kodira C.D."/>
            <person name="Koehrsen M."/>
            <person name="Kumar L."/>
            <person name="Lee Y.H."/>
            <person name="Li L."/>
            <person name="Manners J.M."/>
            <person name="Miranda-Saavedra D."/>
            <person name="Mukherjee M."/>
            <person name="Park G."/>
            <person name="Park J."/>
            <person name="Park S.Y."/>
            <person name="Proctor R.H."/>
            <person name="Regev A."/>
            <person name="Ruiz-Roldan M.C."/>
            <person name="Sain D."/>
            <person name="Sakthikumar S."/>
            <person name="Sykes S."/>
            <person name="Schwartz D.C."/>
            <person name="Turgeon B.G."/>
            <person name="Wapinski I."/>
            <person name="Yoder O."/>
            <person name="Young S."/>
            <person name="Zeng Q."/>
            <person name="Zhou S."/>
            <person name="Galagan J."/>
            <person name="Cuomo C.A."/>
            <person name="Kistler H.C."/>
            <person name="Rep M."/>
        </authorList>
    </citation>
    <scope>NUCLEOTIDE SEQUENCE [LARGE SCALE GENOMIC DNA]</scope>
    <source>
        <strain evidence="1">4287</strain>
    </source>
</reference>
<dbReference type="AlphaFoldDB" id="A0A0J9UW10"/>
<proteinExistence type="predicted"/>
<evidence type="ECO:0000313" key="1">
    <source>
        <dbReference type="EMBL" id="KNB03624.1"/>
    </source>
</evidence>
<dbReference type="RefSeq" id="XP_018241669.1">
    <property type="nucleotide sequence ID" value="XM_018399364.1"/>
</dbReference>
<gene>
    <name evidence="1" type="ORF">FOXG_19170</name>
</gene>
<evidence type="ECO:0000313" key="2">
    <source>
        <dbReference type="Proteomes" id="UP000009097"/>
    </source>
</evidence>
<dbReference type="VEuPathDB" id="FungiDB:FOXG_19170"/>